<dbReference type="AlphaFoldDB" id="A0A1H8HWY3"/>
<dbReference type="Proteomes" id="UP000183002">
    <property type="component" value="Unassembled WGS sequence"/>
</dbReference>
<proteinExistence type="predicted"/>
<organism evidence="2 3">
    <name type="scientific">Pseudorhodobacter antarcticus</name>
    <dbReference type="NCBI Taxonomy" id="1077947"/>
    <lineage>
        <taxon>Bacteria</taxon>
        <taxon>Pseudomonadati</taxon>
        <taxon>Pseudomonadota</taxon>
        <taxon>Alphaproteobacteria</taxon>
        <taxon>Rhodobacterales</taxon>
        <taxon>Paracoccaceae</taxon>
        <taxon>Pseudorhodobacter</taxon>
    </lineage>
</organism>
<dbReference type="InterPro" id="IPR002686">
    <property type="entry name" value="Transposase_17"/>
</dbReference>
<dbReference type="InterPro" id="IPR036515">
    <property type="entry name" value="Transposase_17_sf"/>
</dbReference>
<protein>
    <submittedName>
        <fullName evidence="2">Putative transposase</fullName>
    </submittedName>
</protein>
<dbReference type="OrthoDB" id="9794403at2"/>
<accession>A0A1H8HWY3</accession>
<dbReference type="PANTHER" id="PTHR36966:SF1">
    <property type="entry name" value="REP-ASSOCIATED TYROSINE TRANSPOSASE"/>
    <property type="match status" value="1"/>
</dbReference>
<dbReference type="Gene3D" id="3.30.70.1290">
    <property type="entry name" value="Transposase IS200-like"/>
    <property type="match status" value="1"/>
</dbReference>
<dbReference type="GO" id="GO:0043565">
    <property type="term" value="F:sequence-specific DNA binding"/>
    <property type="evidence" value="ECO:0007669"/>
    <property type="project" value="TreeGrafter"/>
</dbReference>
<dbReference type="STRING" id="1077947.SAMN05216227_101836"/>
<dbReference type="SUPFAM" id="SSF143422">
    <property type="entry name" value="Transposase IS200-like"/>
    <property type="match status" value="1"/>
</dbReference>
<dbReference type="SMART" id="SM01321">
    <property type="entry name" value="Y1_Tnp"/>
    <property type="match status" value="1"/>
</dbReference>
<dbReference type="GO" id="GO:0006313">
    <property type="term" value="P:DNA transposition"/>
    <property type="evidence" value="ECO:0007669"/>
    <property type="project" value="InterPro"/>
</dbReference>
<keyword evidence="3" id="KW-1185">Reference proteome</keyword>
<evidence type="ECO:0000313" key="3">
    <source>
        <dbReference type="Proteomes" id="UP000183002"/>
    </source>
</evidence>
<feature type="domain" description="Transposase IS200-like" evidence="1">
    <location>
        <begin position="9"/>
        <end position="132"/>
    </location>
</feature>
<dbReference type="NCBIfam" id="NF047646">
    <property type="entry name" value="REP_Tyr_transpos"/>
    <property type="match status" value="1"/>
</dbReference>
<name>A0A1H8HWY3_9RHOB</name>
<dbReference type="RefSeq" id="WP_050519848.1">
    <property type="nucleotide sequence ID" value="NZ_FOCO01000018.1"/>
</dbReference>
<dbReference type="InterPro" id="IPR052715">
    <property type="entry name" value="RAYT_transposase"/>
</dbReference>
<dbReference type="EMBL" id="FOCO01000018">
    <property type="protein sequence ID" value="SEN60406.1"/>
    <property type="molecule type" value="Genomic_DNA"/>
</dbReference>
<sequence length="174" mass="19619">MPNYIRPKVAGATIFFTVNLAQRGTDLLIAQIDLLRWSVAQVRGRRPFAIDAWVVLPDHLHAIWTLPAGDHDFSTRWREIKAGFSRKLGETGRRSPSQHARGEAGIWQRRFWDHHIRSQADYAGHLAYCLSDPVTHGLARRAADWPYSSIQRDISQGRIAADWAGVAPDGRFGA</sequence>
<evidence type="ECO:0000259" key="1">
    <source>
        <dbReference type="SMART" id="SM01321"/>
    </source>
</evidence>
<gene>
    <name evidence="2" type="ORF">SAMN05216227_101836</name>
</gene>
<reference evidence="2 3" key="1">
    <citation type="submission" date="2016-10" db="EMBL/GenBank/DDBJ databases">
        <authorList>
            <person name="de Groot N.N."/>
        </authorList>
    </citation>
    <scope>NUCLEOTIDE SEQUENCE [LARGE SCALE GENOMIC DNA]</scope>
    <source>
        <strain evidence="2 3">CGMCC 1.10836</strain>
    </source>
</reference>
<dbReference type="GO" id="GO:0004803">
    <property type="term" value="F:transposase activity"/>
    <property type="evidence" value="ECO:0007669"/>
    <property type="project" value="InterPro"/>
</dbReference>
<evidence type="ECO:0000313" key="2">
    <source>
        <dbReference type="EMBL" id="SEN60406.1"/>
    </source>
</evidence>
<dbReference type="PANTHER" id="PTHR36966">
    <property type="entry name" value="REP-ASSOCIATED TYROSINE TRANSPOSASE"/>
    <property type="match status" value="1"/>
</dbReference>